<keyword evidence="1" id="KW-0812">Transmembrane</keyword>
<keyword evidence="1" id="KW-1133">Transmembrane helix</keyword>
<reference evidence="2 3" key="1">
    <citation type="submission" date="2019-06" db="EMBL/GenBank/DDBJ databases">
        <authorList>
            <person name="Lee I."/>
            <person name="Jang G.I."/>
            <person name="Hwang C.Y."/>
        </authorList>
    </citation>
    <scope>NUCLEOTIDE SEQUENCE [LARGE SCALE GENOMIC DNA]</scope>
    <source>
        <strain evidence="2 3">PAMC 28131</strain>
    </source>
</reference>
<name>A0A501XQS6_9SPHN</name>
<feature type="transmembrane region" description="Helical" evidence="1">
    <location>
        <begin position="36"/>
        <end position="54"/>
    </location>
</feature>
<dbReference type="AlphaFoldDB" id="A0A501XQS6"/>
<organism evidence="2 3">
    <name type="scientific">Sandaracinobacter neustonicus</name>
    <dbReference type="NCBI Taxonomy" id="1715348"/>
    <lineage>
        <taxon>Bacteria</taxon>
        <taxon>Pseudomonadati</taxon>
        <taxon>Pseudomonadota</taxon>
        <taxon>Alphaproteobacteria</taxon>
        <taxon>Sphingomonadales</taxon>
        <taxon>Sphingosinicellaceae</taxon>
        <taxon>Sandaracinobacter</taxon>
    </lineage>
</organism>
<accession>A0A501XQS6</accession>
<dbReference type="Proteomes" id="UP000319897">
    <property type="component" value="Unassembled WGS sequence"/>
</dbReference>
<dbReference type="EMBL" id="VFSU01000016">
    <property type="protein sequence ID" value="TPE62825.1"/>
    <property type="molecule type" value="Genomic_DNA"/>
</dbReference>
<evidence type="ECO:0000313" key="3">
    <source>
        <dbReference type="Proteomes" id="UP000319897"/>
    </source>
</evidence>
<dbReference type="OrthoDB" id="7433469at2"/>
<keyword evidence="1" id="KW-0472">Membrane</keyword>
<evidence type="ECO:0000313" key="2">
    <source>
        <dbReference type="EMBL" id="TPE62825.1"/>
    </source>
</evidence>
<evidence type="ECO:0000256" key="1">
    <source>
        <dbReference type="SAM" id="Phobius"/>
    </source>
</evidence>
<feature type="transmembrane region" description="Helical" evidence="1">
    <location>
        <begin position="91"/>
        <end position="108"/>
    </location>
</feature>
<sequence length="116" mass="11970">MRVQTPALALAIIGVLLGAVHLALTPLAYADWTIDALWFVGTGLAIVLAAAANLIGFQSSGVGSRLIVAAINFAMGFYFAAAWLVLPGPQVVIGGVLFFALAICSLANRRTKAVTS</sequence>
<gene>
    <name evidence="2" type="ORF">FJQ54_04705</name>
</gene>
<feature type="transmembrane region" description="Helical" evidence="1">
    <location>
        <begin position="7"/>
        <end position="30"/>
    </location>
</feature>
<comment type="caution">
    <text evidence="2">The sequence shown here is derived from an EMBL/GenBank/DDBJ whole genome shotgun (WGS) entry which is preliminary data.</text>
</comment>
<keyword evidence="3" id="KW-1185">Reference proteome</keyword>
<protein>
    <submittedName>
        <fullName evidence="2">Uncharacterized protein</fullName>
    </submittedName>
</protein>
<proteinExistence type="predicted"/>
<dbReference type="RefSeq" id="WP_140927264.1">
    <property type="nucleotide sequence ID" value="NZ_VFSU01000016.1"/>
</dbReference>
<feature type="transmembrane region" description="Helical" evidence="1">
    <location>
        <begin position="66"/>
        <end position="85"/>
    </location>
</feature>